<evidence type="ECO:0000256" key="2">
    <source>
        <dbReference type="ARBA" id="ARBA00023002"/>
    </source>
</evidence>
<feature type="domain" description="Enoyl reductase (ER)" evidence="3">
    <location>
        <begin position="10"/>
        <end position="321"/>
    </location>
</feature>
<dbReference type="InterPro" id="IPR013154">
    <property type="entry name" value="ADH-like_N"/>
</dbReference>
<name>A0A4Q0PAQ3_9FLAO</name>
<organism evidence="4 5">
    <name type="scientific">Leeuwenhoekiella aequorea</name>
    <dbReference type="NCBI Taxonomy" id="283736"/>
    <lineage>
        <taxon>Bacteria</taxon>
        <taxon>Pseudomonadati</taxon>
        <taxon>Bacteroidota</taxon>
        <taxon>Flavobacteriia</taxon>
        <taxon>Flavobacteriales</taxon>
        <taxon>Flavobacteriaceae</taxon>
        <taxon>Leeuwenhoekiella</taxon>
    </lineage>
</organism>
<gene>
    <name evidence="4" type="ORF">DSM00_1470</name>
</gene>
<reference evidence="4 5" key="1">
    <citation type="submission" date="2018-07" db="EMBL/GenBank/DDBJ databases">
        <title>Leeuwenhoekiella genomics.</title>
        <authorList>
            <person name="Tahon G."/>
            <person name="Willems A."/>
        </authorList>
    </citation>
    <scope>NUCLEOTIDE SEQUENCE [LARGE SCALE GENOMIC DNA]</scope>
    <source>
        <strain evidence="4 5">LMG 22550</strain>
    </source>
</reference>
<dbReference type="Gene3D" id="3.40.50.720">
    <property type="entry name" value="NAD(P)-binding Rossmann-like Domain"/>
    <property type="match status" value="1"/>
</dbReference>
<dbReference type="Proteomes" id="UP000289238">
    <property type="component" value="Unassembled WGS sequence"/>
</dbReference>
<dbReference type="InterPro" id="IPR014189">
    <property type="entry name" value="Quinone_OxRdtase_PIG3"/>
</dbReference>
<dbReference type="NCBIfam" id="TIGR02824">
    <property type="entry name" value="quinone_pig3"/>
    <property type="match status" value="1"/>
</dbReference>
<dbReference type="OrthoDB" id="9787435at2"/>
<dbReference type="SUPFAM" id="SSF50129">
    <property type="entry name" value="GroES-like"/>
    <property type="match status" value="1"/>
</dbReference>
<evidence type="ECO:0000256" key="1">
    <source>
        <dbReference type="ARBA" id="ARBA00022857"/>
    </source>
</evidence>
<dbReference type="EMBL" id="QOVM01000002">
    <property type="protein sequence ID" value="RXG23854.1"/>
    <property type="molecule type" value="Genomic_DNA"/>
</dbReference>
<dbReference type="RefSeq" id="WP_128757351.1">
    <property type="nucleotide sequence ID" value="NZ_QOVM01000002.1"/>
</dbReference>
<keyword evidence="5" id="KW-1185">Reference proteome</keyword>
<evidence type="ECO:0000259" key="3">
    <source>
        <dbReference type="SMART" id="SM00829"/>
    </source>
</evidence>
<dbReference type="PANTHER" id="PTHR48106:SF8">
    <property type="entry name" value="OS02G0805600 PROTEIN"/>
    <property type="match status" value="1"/>
</dbReference>
<dbReference type="Pfam" id="PF08240">
    <property type="entry name" value="ADH_N"/>
    <property type="match status" value="1"/>
</dbReference>
<dbReference type="CDD" id="cd05276">
    <property type="entry name" value="p53_inducible_oxidoreductase"/>
    <property type="match status" value="1"/>
</dbReference>
<dbReference type="GO" id="GO:0070402">
    <property type="term" value="F:NADPH binding"/>
    <property type="evidence" value="ECO:0007669"/>
    <property type="project" value="TreeGrafter"/>
</dbReference>
<dbReference type="InterPro" id="IPR036291">
    <property type="entry name" value="NAD(P)-bd_dom_sf"/>
</dbReference>
<keyword evidence="2" id="KW-0560">Oxidoreductase</keyword>
<evidence type="ECO:0000313" key="5">
    <source>
        <dbReference type="Proteomes" id="UP000289238"/>
    </source>
</evidence>
<dbReference type="InterPro" id="IPR020843">
    <property type="entry name" value="ER"/>
</dbReference>
<evidence type="ECO:0000313" key="4">
    <source>
        <dbReference type="EMBL" id="RXG23854.1"/>
    </source>
</evidence>
<dbReference type="SMART" id="SM00829">
    <property type="entry name" value="PKS_ER"/>
    <property type="match status" value="1"/>
</dbReference>
<accession>A0A4Q0PAQ3</accession>
<keyword evidence="1" id="KW-0521">NADP</keyword>
<dbReference type="Gene3D" id="3.90.180.10">
    <property type="entry name" value="Medium-chain alcohol dehydrogenases, catalytic domain"/>
    <property type="match status" value="1"/>
</dbReference>
<protein>
    <submittedName>
        <fullName evidence="4">Putative PIG3 family NAD(P)H quinone oxidoreductase</fullName>
    </submittedName>
</protein>
<dbReference type="GO" id="GO:0016651">
    <property type="term" value="F:oxidoreductase activity, acting on NAD(P)H"/>
    <property type="evidence" value="ECO:0007669"/>
    <property type="project" value="TreeGrafter"/>
</dbReference>
<sequence length="325" mass="35574">MKAVVITKAGGPEVLEIKEFTSKELGREQVRIAVKAAGVNRSDILTRENPDAYGGDAEVATIPGLEVAGVITEIGSEVTAYTVGDHICALVPGGGYSTELCIDARVCLPVPKGLDFVEAASLPEVLFTVWFNIFQQAHIKKEEGLLIHGGTSGIGVMGLQVAQALGIHTFTTVGSQEKLDFIKENNFGKVINYKETDFEREFKDEKIDVILDMVGGDYTQKNLNLLAKNGRLQYINGMKSLSPTINLWTIMSKQIKLSGSLLKPQSNEVKAEIASDLLEYVWPLIEEQRIKPIVYKTFRLQNAGEAHQLMDSSAHIGKIVLTIDD</sequence>
<dbReference type="InterPro" id="IPR011032">
    <property type="entry name" value="GroES-like_sf"/>
</dbReference>
<dbReference type="PANTHER" id="PTHR48106">
    <property type="entry name" value="QUINONE OXIDOREDUCTASE PIG3-RELATED"/>
    <property type="match status" value="1"/>
</dbReference>
<dbReference type="AlphaFoldDB" id="A0A4Q0PAQ3"/>
<comment type="caution">
    <text evidence="4">The sequence shown here is derived from an EMBL/GenBank/DDBJ whole genome shotgun (WGS) entry which is preliminary data.</text>
</comment>
<dbReference type="Pfam" id="PF13602">
    <property type="entry name" value="ADH_zinc_N_2"/>
    <property type="match status" value="1"/>
</dbReference>
<dbReference type="SUPFAM" id="SSF51735">
    <property type="entry name" value="NAD(P)-binding Rossmann-fold domains"/>
    <property type="match status" value="1"/>
</dbReference>
<proteinExistence type="predicted"/>